<dbReference type="Pfam" id="PF16344">
    <property type="entry name" value="FecR_C"/>
    <property type="match status" value="1"/>
</dbReference>
<dbReference type="Pfam" id="PF04773">
    <property type="entry name" value="FecR"/>
    <property type="match status" value="1"/>
</dbReference>
<gene>
    <name evidence="4" type="ORF">JJQ60_13090</name>
</gene>
<keyword evidence="1" id="KW-1133">Transmembrane helix</keyword>
<dbReference type="AlphaFoldDB" id="A0A936ZUB4"/>
<proteinExistence type="predicted"/>
<evidence type="ECO:0000256" key="1">
    <source>
        <dbReference type="SAM" id="Phobius"/>
    </source>
</evidence>
<dbReference type="Gene3D" id="3.55.50.30">
    <property type="match status" value="1"/>
</dbReference>
<feature type="transmembrane region" description="Helical" evidence="1">
    <location>
        <begin position="88"/>
        <end position="111"/>
    </location>
</feature>
<keyword evidence="1" id="KW-0812">Transmembrane</keyword>
<comment type="caution">
    <text evidence="4">The sequence shown here is derived from an EMBL/GenBank/DDBJ whole genome shotgun (WGS) entry which is preliminary data.</text>
</comment>
<feature type="domain" description="Protein FecR C-terminal" evidence="3">
    <location>
        <begin position="320"/>
        <end position="387"/>
    </location>
</feature>
<dbReference type="GO" id="GO:0016989">
    <property type="term" value="F:sigma factor antagonist activity"/>
    <property type="evidence" value="ECO:0007669"/>
    <property type="project" value="TreeGrafter"/>
</dbReference>
<dbReference type="InterPro" id="IPR006860">
    <property type="entry name" value="FecR"/>
</dbReference>
<organism evidence="4 5">
    <name type="scientific">Aquimarina mytili</name>
    <dbReference type="NCBI Taxonomy" id="874423"/>
    <lineage>
        <taxon>Bacteria</taxon>
        <taxon>Pseudomonadati</taxon>
        <taxon>Bacteroidota</taxon>
        <taxon>Flavobacteriia</taxon>
        <taxon>Flavobacteriales</taxon>
        <taxon>Flavobacteriaceae</taxon>
        <taxon>Aquimarina</taxon>
    </lineage>
</organism>
<dbReference type="PANTHER" id="PTHR30273:SF2">
    <property type="entry name" value="PROTEIN FECR"/>
    <property type="match status" value="1"/>
</dbReference>
<dbReference type="Gene3D" id="2.60.120.1440">
    <property type="match status" value="1"/>
</dbReference>
<dbReference type="EMBL" id="JAERQJ010000004">
    <property type="protein sequence ID" value="MBL0684457.1"/>
    <property type="molecule type" value="Genomic_DNA"/>
</dbReference>
<dbReference type="PANTHER" id="PTHR30273">
    <property type="entry name" value="PERIPLASMIC SIGNAL SENSOR AND SIGMA FACTOR ACTIVATOR FECR-RELATED"/>
    <property type="match status" value="1"/>
</dbReference>
<feature type="domain" description="FecR protein" evidence="2">
    <location>
        <begin position="176"/>
        <end position="270"/>
    </location>
</feature>
<dbReference type="InterPro" id="IPR032508">
    <property type="entry name" value="FecR_C"/>
</dbReference>
<evidence type="ECO:0000313" key="4">
    <source>
        <dbReference type="EMBL" id="MBL0684457.1"/>
    </source>
</evidence>
<name>A0A936ZUB4_9FLAO</name>
<keyword evidence="1" id="KW-0472">Membrane</keyword>
<evidence type="ECO:0000259" key="3">
    <source>
        <dbReference type="Pfam" id="PF16344"/>
    </source>
</evidence>
<dbReference type="InterPro" id="IPR012373">
    <property type="entry name" value="Ferrdict_sens_TM"/>
</dbReference>
<accession>A0A936ZUB4</accession>
<evidence type="ECO:0000313" key="5">
    <source>
        <dbReference type="Proteomes" id="UP000651057"/>
    </source>
</evidence>
<sequence>MKKDQNLDVKQILKYLNDEMTKNELIEFESLLKHKKNQDLFKKYTTTNHYVQLSKNDFDEQKALSSFKKHIQSTKSPVKTNKNRIQSYLKYAAVFVGILTTSALFFNNVFWNTNDNVTEITLQREDGSFETLKDNTPFKEIKNEDGTVVGIQENNRLVYKNRETSKTEEKLVINTLKVPYGKKLQLVLSDGTIVHVNAGSTLKFPERFIPGQIRKVELSGEGYFEVTKNEKDPFIVYANGINTEVFGTKFNISSYPDDNFSEVVLVEGSVGVFNKEERFSSVTGKKLIPNQKASLIKSNQNLKVSTVKTDQYVAWVDGVLLFKNESFENIMKKLERFYDKKITINYENIKTEKFTGRFDVESLEGVLKTFSSNTPFNFKVKKSEIVINP</sequence>
<reference evidence="4" key="1">
    <citation type="submission" date="2021-01" db="EMBL/GenBank/DDBJ databases">
        <authorList>
            <person name="Zhong Y.L."/>
        </authorList>
    </citation>
    <scope>NUCLEOTIDE SEQUENCE</scope>
    <source>
        <strain evidence="4">KCTC 23302</strain>
    </source>
</reference>
<protein>
    <submittedName>
        <fullName evidence="4">DUF4974 domain-containing protein</fullName>
    </submittedName>
</protein>
<evidence type="ECO:0000259" key="2">
    <source>
        <dbReference type="Pfam" id="PF04773"/>
    </source>
</evidence>
<dbReference type="Proteomes" id="UP000651057">
    <property type="component" value="Unassembled WGS sequence"/>
</dbReference>
<dbReference type="RefSeq" id="WP_201920662.1">
    <property type="nucleotide sequence ID" value="NZ_BAABAX010000003.1"/>
</dbReference>
<keyword evidence="5" id="KW-1185">Reference proteome</keyword>